<organism evidence="2 3">
    <name type="scientific">Trametes coccinea (strain BRFM310)</name>
    <name type="common">Pycnoporus coccineus</name>
    <dbReference type="NCBI Taxonomy" id="1353009"/>
    <lineage>
        <taxon>Eukaryota</taxon>
        <taxon>Fungi</taxon>
        <taxon>Dikarya</taxon>
        <taxon>Basidiomycota</taxon>
        <taxon>Agaricomycotina</taxon>
        <taxon>Agaricomycetes</taxon>
        <taxon>Polyporales</taxon>
        <taxon>Polyporaceae</taxon>
        <taxon>Trametes</taxon>
    </lineage>
</organism>
<reference evidence="2 3" key="1">
    <citation type="journal article" date="2015" name="Biotechnol. Biofuels">
        <title>Enhanced degradation of softwood versus hardwood by the white-rot fungus Pycnoporus coccineus.</title>
        <authorList>
            <person name="Couturier M."/>
            <person name="Navarro D."/>
            <person name="Chevret D."/>
            <person name="Henrissat B."/>
            <person name="Piumi F."/>
            <person name="Ruiz-Duenas F.J."/>
            <person name="Martinez A.T."/>
            <person name="Grigoriev I.V."/>
            <person name="Riley R."/>
            <person name="Lipzen A."/>
            <person name="Berrin J.G."/>
            <person name="Master E.R."/>
            <person name="Rosso M.N."/>
        </authorList>
    </citation>
    <scope>NUCLEOTIDE SEQUENCE [LARGE SCALE GENOMIC DNA]</scope>
    <source>
        <strain evidence="2 3">BRFM310</strain>
    </source>
</reference>
<keyword evidence="3" id="KW-1185">Reference proteome</keyword>
<evidence type="ECO:0000256" key="1">
    <source>
        <dbReference type="SAM" id="MobiDB-lite"/>
    </source>
</evidence>
<dbReference type="EMBL" id="KZ084086">
    <property type="protein sequence ID" value="OSD08395.1"/>
    <property type="molecule type" value="Genomic_DNA"/>
</dbReference>
<feature type="compositionally biased region" description="Gly residues" evidence="1">
    <location>
        <begin position="116"/>
        <end position="127"/>
    </location>
</feature>
<evidence type="ECO:0000313" key="3">
    <source>
        <dbReference type="Proteomes" id="UP000193067"/>
    </source>
</evidence>
<dbReference type="Proteomes" id="UP000193067">
    <property type="component" value="Unassembled WGS sequence"/>
</dbReference>
<feature type="compositionally biased region" description="Basic and acidic residues" evidence="1">
    <location>
        <begin position="100"/>
        <end position="115"/>
    </location>
</feature>
<proteinExistence type="predicted"/>
<protein>
    <submittedName>
        <fullName evidence="2">Uncharacterized protein</fullName>
    </submittedName>
</protein>
<accession>A0A1Y2J4S5</accession>
<sequence>MLGSLRCAEPVVQWAAGGDGPWPDDTCKGGLCDQSRTASTASTWLFRVPYTLEDVNDPGTMEGRHPGSRVRRLDAPLGSKSLADGSCEVAWKIVRSRRGESELHHRNHGHERLGGKIDGGGGWGTGGREWRARSESTVPRSPPAPQPPILGPRLPLIIVKALWRVFTITIGPLSPSINAASY</sequence>
<feature type="region of interest" description="Disordered" evidence="1">
    <location>
        <begin position="100"/>
        <end position="148"/>
    </location>
</feature>
<gene>
    <name evidence="2" type="ORF">PYCCODRAFT_17068</name>
</gene>
<evidence type="ECO:0000313" key="2">
    <source>
        <dbReference type="EMBL" id="OSD08395.1"/>
    </source>
</evidence>
<dbReference type="AlphaFoldDB" id="A0A1Y2J4S5"/>
<name>A0A1Y2J4S5_TRAC3</name>